<dbReference type="Proteomes" id="UP000011659">
    <property type="component" value="Unassembled WGS sequence"/>
</dbReference>
<proteinExistence type="predicted"/>
<evidence type="ECO:0000313" key="2">
    <source>
        <dbReference type="EMBL" id="EMA15213.1"/>
    </source>
</evidence>
<evidence type="ECO:0000256" key="1">
    <source>
        <dbReference type="SAM" id="MobiDB-lite"/>
    </source>
</evidence>
<feature type="non-terminal residue" evidence="2">
    <location>
        <position position="1"/>
    </location>
</feature>
<gene>
    <name evidence="2" type="ORF">C436_04108</name>
</gene>
<protein>
    <submittedName>
        <fullName evidence="2">Uncharacterized protein</fullName>
    </submittedName>
</protein>
<evidence type="ECO:0000313" key="3">
    <source>
        <dbReference type="Proteomes" id="UP000011659"/>
    </source>
</evidence>
<feature type="compositionally biased region" description="Basic residues" evidence="1">
    <location>
        <begin position="1"/>
        <end position="11"/>
    </location>
</feature>
<reference evidence="2 3" key="1">
    <citation type="journal article" date="2014" name="PLoS Genet.">
        <title>Phylogenetically driven sequencing of extremely halophilic archaea reveals strategies for static and dynamic osmo-response.</title>
        <authorList>
            <person name="Becker E.A."/>
            <person name="Seitzer P.M."/>
            <person name="Tritt A."/>
            <person name="Larsen D."/>
            <person name="Krusor M."/>
            <person name="Yao A.I."/>
            <person name="Wu D."/>
            <person name="Madern D."/>
            <person name="Eisen J.A."/>
            <person name="Darling A.E."/>
            <person name="Facciotti M.T."/>
        </authorList>
    </citation>
    <scope>NUCLEOTIDE SEQUENCE [LARGE SCALE GENOMIC DNA]</scope>
    <source>
        <strain evidence="2 3">ATCC 33800</strain>
    </source>
</reference>
<comment type="caution">
    <text evidence="2">The sequence shown here is derived from an EMBL/GenBank/DDBJ whole genome shotgun (WGS) entry which is preliminary data.</text>
</comment>
<dbReference type="AlphaFoldDB" id="M0K340"/>
<organism evidence="2 3">
    <name type="scientific">Haloarcula marismortui ATCC 33800</name>
    <dbReference type="NCBI Taxonomy" id="662476"/>
    <lineage>
        <taxon>Archaea</taxon>
        <taxon>Methanobacteriati</taxon>
        <taxon>Methanobacteriota</taxon>
        <taxon>Stenosarchaea group</taxon>
        <taxon>Halobacteria</taxon>
        <taxon>Halobacteriales</taxon>
        <taxon>Haloarculaceae</taxon>
        <taxon>Haloarcula</taxon>
    </lineage>
</organism>
<sequence length="117" mass="12871">SGASWIRRRRGTSAVSDRRTTEGAERRLDAIERVSDGVVVLDFGRRYTHHNRSAAISLGTDRSHCVASTYGQNAKICRELRYRTRSGGHSIIDVFFSGDGIPVIGGDDEMLPPLSPL</sequence>
<accession>M0K340</accession>
<keyword evidence="3" id="KW-1185">Reference proteome</keyword>
<name>M0K340_9EURY</name>
<dbReference type="EMBL" id="AOLR01000007">
    <property type="protein sequence ID" value="EMA15213.1"/>
    <property type="molecule type" value="Genomic_DNA"/>
</dbReference>
<feature type="region of interest" description="Disordered" evidence="1">
    <location>
        <begin position="1"/>
        <end position="23"/>
    </location>
</feature>